<gene>
    <name evidence="2" type="ORF">GCM10023213_05960</name>
</gene>
<dbReference type="Pfam" id="PF00578">
    <property type="entry name" value="AhpC-TSA"/>
    <property type="match status" value="1"/>
</dbReference>
<evidence type="ECO:0000313" key="2">
    <source>
        <dbReference type="EMBL" id="GAA5134373.1"/>
    </source>
</evidence>
<dbReference type="InterPro" id="IPR000866">
    <property type="entry name" value="AhpC/TSA"/>
</dbReference>
<reference evidence="3" key="1">
    <citation type="journal article" date="2019" name="Int. J. Syst. Evol. Microbiol.">
        <title>The Global Catalogue of Microorganisms (GCM) 10K type strain sequencing project: providing services to taxonomists for standard genome sequencing and annotation.</title>
        <authorList>
            <consortium name="The Broad Institute Genomics Platform"/>
            <consortium name="The Broad Institute Genome Sequencing Center for Infectious Disease"/>
            <person name="Wu L."/>
            <person name="Ma J."/>
        </authorList>
    </citation>
    <scope>NUCLEOTIDE SEQUENCE [LARGE SCALE GENOMIC DNA]</scope>
    <source>
        <strain evidence="3">JCM 18053</strain>
    </source>
</reference>
<keyword evidence="3" id="KW-1185">Reference proteome</keyword>
<dbReference type="EMBL" id="BAABIA010000001">
    <property type="protein sequence ID" value="GAA5134373.1"/>
    <property type="molecule type" value="Genomic_DNA"/>
</dbReference>
<dbReference type="PANTHER" id="PTHR43640">
    <property type="entry name" value="OS07G0260300 PROTEIN"/>
    <property type="match status" value="1"/>
</dbReference>
<dbReference type="PANTHER" id="PTHR43640:SF1">
    <property type="entry name" value="THIOREDOXIN-DEPENDENT PEROXIREDOXIN"/>
    <property type="match status" value="1"/>
</dbReference>
<dbReference type="InterPro" id="IPR036249">
    <property type="entry name" value="Thioredoxin-like_sf"/>
</dbReference>
<evidence type="ECO:0000259" key="1">
    <source>
        <dbReference type="PROSITE" id="PS51352"/>
    </source>
</evidence>
<dbReference type="PROSITE" id="PS51352">
    <property type="entry name" value="THIOREDOXIN_2"/>
    <property type="match status" value="1"/>
</dbReference>
<evidence type="ECO:0000313" key="3">
    <source>
        <dbReference type="Proteomes" id="UP001499852"/>
    </source>
</evidence>
<dbReference type="Proteomes" id="UP001499852">
    <property type="component" value="Unassembled WGS sequence"/>
</dbReference>
<name>A0ABP9NUW4_9BACT</name>
<protein>
    <submittedName>
        <fullName evidence="2">Thioredoxin family protein</fullName>
    </submittedName>
</protein>
<sequence length="195" mass="21325">MAEVPSTRILPIGSIAPEFELADATGQSFTLDDVRGPRGLLVMFVCNHCPFVIHLAPALAAFAKELDGQGIGVVAINSNDVEKYPADAPEKMLEFTAKYDWQLPYLYDADQSVAHAYVAACTPDFYLFDGELKLTYCGQFDGSRPKNTTPVTGDDLREAVRVMLNGEAPLPSQRPSTGCNIKWKAGNEPEHFKAK</sequence>
<dbReference type="CDD" id="cd02969">
    <property type="entry name" value="PRX_like1"/>
    <property type="match status" value="1"/>
</dbReference>
<comment type="caution">
    <text evidence="2">The sequence shown here is derived from an EMBL/GenBank/DDBJ whole genome shotgun (WGS) entry which is preliminary data.</text>
</comment>
<dbReference type="Gene3D" id="3.40.30.10">
    <property type="entry name" value="Glutaredoxin"/>
    <property type="match status" value="1"/>
</dbReference>
<organism evidence="2 3">
    <name type="scientific">Prosthecobacter algae</name>
    <dbReference type="NCBI Taxonomy" id="1144682"/>
    <lineage>
        <taxon>Bacteria</taxon>
        <taxon>Pseudomonadati</taxon>
        <taxon>Verrucomicrobiota</taxon>
        <taxon>Verrucomicrobiia</taxon>
        <taxon>Verrucomicrobiales</taxon>
        <taxon>Verrucomicrobiaceae</taxon>
        <taxon>Prosthecobacter</taxon>
    </lineage>
</organism>
<dbReference type="SUPFAM" id="SSF52833">
    <property type="entry name" value="Thioredoxin-like"/>
    <property type="match status" value="1"/>
</dbReference>
<feature type="domain" description="Thioredoxin" evidence="1">
    <location>
        <begin position="10"/>
        <end position="165"/>
    </location>
</feature>
<dbReference type="RefSeq" id="WP_345734890.1">
    <property type="nucleotide sequence ID" value="NZ_BAABIA010000001.1"/>
</dbReference>
<accession>A0ABP9NUW4</accession>
<dbReference type="InterPro" id="IPR047262">
    <property type="entry name" value="PRX-like1"/>
</dbReference>
<proteinExistence type="predicted"/>
<dbReference type="InterPro" id="IPR013766">
    <property type="entry name" value="Thioredoxin_domain"/>
</dbReference>